<dbReference type="CDD" id="cd00531">
    <property type="entry name" value="NTF2_like"/>
    <property type="match status" value="1"/>
</dbReference>
<proteinExistence type="predicted"/>
<accession>A0ABQ6A756</accession>
<feature type="domain" description="SnoaL-like" evidence="1">
    <location>
        <begin position="6"/>
        <end position="141"/>
    </location>
</feature>
<dbReference type="Gene3D" id="3.10.450.50">
    <property type="match status" value="1"/>
</dbReference>
<dbReference type="Pfam" id="PF13577">
    <property type="entry name" value="SnoaL_4"/>
    <property type="match status" value="1"/>
</dbReference>
<dbReference type="SUPFAM" id="SSF54427">
    <property type="entry name" value="NTF2-like"/>
    <property type="match status" value="1"/>
</dbReference>
<evidence type="ECO:0000313" key="2">
    <source>
        <dbReference type="EMBL" id="GLR67138.1"/>
    </source>
</evidence>
<dbReference type="RefSeq" id="WP_284257861.1">
    <property type="nucleotide sequence ID" value="NZ_BSOS01000058.1"/>
</dbReference>
<keyword evidence="3" id="KW-1185">Reference proteome</keyword>
<organism evidence="2 3">
    <name type="scientific">Acidocella aquatica</name>
    <dbReference type="NCBI Taxonomy" id="1922313"/>
    <lineage>
        <taxon>Bacteria</taxon>
        <taxon>Pseudomonadati</taxon>
        <taxon>Pseudomonadota</taxon>
        <taxon>Alphaproteobacteria</taxon>
        <taxon>Acetobacterales</taxon>
        <taxon>Acidocellaceae</taxon>
        <taxon>Acidocella</taxon>
    </lineage>
</organism>
<sequence>MSAEARLLAIKEIGKLKAAYFRCMDTKNWGEFPDLFTADAVFDVRGALEPPKSEEEHAKEPVVNGRAAIVEYVRSGISPLTSVHHGHMPEIEILSGTSAKGIWAMEDMLIIPPGGPFKKFQGWGHYFETYRYEGRWRIETLKLRRLYVEITA</sequence>
<evidence type="ECO:0000259" key="1">
    <source>
        <dbReference type="Pfam" id="PF13577"/>
    </source>
</evidence>
<gene>
    <name evidence="2" type="ORF">GCM10010909_18190</name>
</gene>
<dbReference type="InterPro" id="IPR037401">
    <property type="entry name" value="SnoaL-like"/>
</dbReference>
<dbReference type="EMBL" id="BSOS01000058">
    <property type="protein sequence ID" value="GLR67138.1"/>
    <property type="molecule type" value="Genomic_DNA"/>
</dbReference>
<dbReference type="InterPro" id="IPR032710">
    <property type="entry name" value="NTF2-like_dom_sf"/>
</dbReference>
<protein>
    <submittedName>
        <fullName evidence="2">Bile-acid 7-alpha-dehydratase</fullName>
    </submittedName>
</protein>
<comment type="caution">
    <text evidence="2">The sequence shown here is derived from an EMBL/GenBank/DDBJ whole genome shotgun (WGS) entry which is preliminary data.</text>
</comment>
<evidence type="ECO:0000313" key="3">
    <source>
        <dbReference type="Proteomes" id="UP001156641"/>
    </source>
</evidence>
<reference evidence="3" key="1">
    <citation type="journal article" date="2019" name="Int. J. Syst. Evol. Microbiol.">
        <title>The Global Catalogue of Microorganisms (GCM) 10K type strain sequencing project: providing services to taxonomists for standard genome sequencing and annotation.</title>
        <authorList>
            <consortium name="The Broad Institute Genomics Platform"/>
            <consortium name="The Broad Institute Genome Sequencing Center for Infectious Disease"/>
            <person name="Wu L."/>
            <person name="Ma J."/>
        </authorList>
    </citation>
    <scope>NUCLEOTIDE SEQUENCE [LARGE SCALE GENOMIC DNA]</scope>
    <source>
        <strain evidence="3">NBRC 112502</strain>
    </source>
</reference>
<name>A0ABQ6A756_9PROT</name>
<dbReference type="Proteomes" id="UP001156641">
    <property type="component" value="Unassembled WGS sequence"/>
</dbReference>